<dbReference type="AlphaFoldDB" id="A0A834JZ80"/>
<evidence type="ECO:0000313" key="1">
    <source>
        <dbReference type="EMBL" id="KAF7394336.1"/>
    </source>
</evidence>
<reference evidence="1" key="1">
    <citation type="journal article" date="2020" name="G3 (Bethesda)">
        <title>High-Quality Assemblies for Three Invasive Social Wasps from the &lt;i&gt;Vespula&lt;/i&gt; Genus.</title>
        <authorList>
            <person name="Harrop T.W.R."/>
            <person name="Guhlin J."/>
            <person name="McLaughlin G.M."/>
            <person name="Permina E."/>
            <person name="Stockwell P."/>
            <person name="Gilligan J."/>
            <person name="Le Lec M.F."/>
            <person name="Gruber M.A.M."/>
            <person name="Quinn O."/>
            <person name="Lovegrove M."/>
            <person name="Duncan E.J."/>
            <person name="Remnant E.J."/>
            <person name="Van Eeckhoven J."/>
            <person name="Graham B."/>
            <person name="Knapp R.A."/>
            <person name="Langford K.W."/>
            <person name="Kronenberg Z."/>
            <person name="Press M.O."/>
            <person name="Eacker S.M."/>
            <person name="Wilson-Rankin E.E."/>
            <person name="Purcell J."/>
            <person name="Lester P.J."/>
            <person name="Dearden P.K."/>
        </authorList>
    </citation>
    <scope>NUCLEOTIDE SEQUENCE</scope>
    <source>
        <strain evidence="1">Volc-1</strain>
    </source>
</reference>
<sequence length="172" mass="19579">MLRILGIRRRGSKSLKQRQFHHARRCARNAANAVAHRDSRYIDVRRDHPGPGLNSIPLSLDVGLLSPEEGTIRVSLAIFIEFVLRDSLHRRTKVCRPHSMVSNQSDTIPLPTRKDFQGIMEKVICGNAFPFYDRGKTIGQFVAFCQQNIGRKKSLLHWNSVWDSLHTVPVAT</sequence>
<gene>
    <name evidence="1" type="ORF">H0235_016931</name>
</gene>
<proteinExistence type="predicted"/>
<dbReference type="Proteomes" id="UP000600918">
    <property type="component" value="Unassembled WGS sequence"/>
</dbReference>
<evidence type="ECO:0000313" key="2">
    <source>
        <dbReference type="Proteomes" id="UP000600918"/>
    </source>
</evidence>
<protein>
    <submittedName>
        <fullName evidence="1">Uncharacterized protein</fullName>
    </submittedName>
</protein>
<accession>A0A834JZ80</accession>
<organism evidence="1 2">
    <name type="scientific">Vespula pensylvanica</name>
    <name type="common">Western yellow jacket</name>
    <name type="synonym">Wasp</name>
    <dbReference type="NCBI Taxonomy" id="30213"/>
    <lineage>
        <taxon>Eukaryota</taxon>
        <taxon>Metazoa</taxon>
        <taxon>Ecdysozoa</taxon>
        <taxon>Arthropoda</taxon>
        <taxon>Hexapoda</taxon>
        <taxon>Insecta</taxon>
        <taxon>Pterygota</taxon>
        <taxon>Neoptera</taxon>
        <taxon>Endopterygota</taxon>
        <taxon>Hymenoptera</taxon>
        <taxon>Apocrita</taxon>
        <taxon>Aculeata</taxon>
        <taxon>Vespoidea</taxon>
        <taxon>Vespidae</taxon>
        <taxon>Vespinae</taxon>
        <taxon>Vespula</taxon>
    </lineage>
</organism>
<comment type="caution">
    <text evidence="1">The sequence shown here is derived from an EMBL/GenBank/DDBJ whole genome shotgun (WGS) entry which is preliminary data.</text>
</comment>
<keyword evidence="2" id="KW-1185">Reference proteome</keyword>
<name>A0A834JZ80_VESPE</name>
<dbReference type="EMBL" id="JACSDY010000021">
    <property type="protein sequence ID" value="KAF7394336.1"/>
    <property type="molecule type" value="Genomic_DNA"/>
</dbReference>